<reference evidence="1 2" key="1">
    <citation type="submission" date="2018-05" db="EMBL/GenBank/DDBJ databases">
        <title>Genomic Encyclopedia of Archaeal and Bacterial Type Strains, Phase II (KMG-II): from individual species to whole genera.</title>
        <authorList>
            <person name="Goeker M."/>
        </authorList>
    </citation>
    <scope>NUCLEOTIDE SEQUENCE [LARGE SCALE GENOMIC DNA]</scope>
    <source>
        <strain evidence="1 2">DSM 22214</strain>
    </source>
</reference>
<name>A0A316DK23_9BACT</name>
<evidence type="ECO:0000313" key="2">
    <source>
        <dbReference type="Proteomes" id="UP000245489"/>
    </source>
</evidence>
<dbReference type="PROSITE" id="PS51257">
    <property type="entry name" value="PROKAR_LIPOPROTEIN"/>
    <property type="match status" value="1"/>
</dbReference>
<dbReference type="Proteomes" id="UP000245489">
    <property type="component" value="Unassembled WGS sequence"/>
</dbReference>
<proteinExistence type="predicted"/>
<dbReference type="AlphaFoldDB" id="A0A316DK23"/>
<evidence type="ECO:0000313" key="1">
    <source>
        <dbReference type="EMBL" id="PWK17023.1"/>
    </source>
</evidence>
<comment type="caution">
    <text evidence="1">The sequence shown here is derived from an EMBL/GenBank/DDBJ whole genome shotgun (WGS) entry which is preliminary data.</text>
</comment>
<accession>A0A316DK23</accession>
<dbReference type="EMBL" id="QGGO01000039">
    <property type="protein sequence ID" value="PWK17023.1"/>
    <property type="molecule type" value="Genomic_DNA"/>
</dbReference>
<dbReference type="RefSeq" id="WP_109745225.1">
    <property type="nucleotide sequence ID" value="NZ_QGGO01000039.1"/>
</dbReference>
<evidence type="ECO:0008006" key="3">
    <source>
        <dbReference type="Google" id="ProtNLM"/>
    </source>
</evidence>
<dbReference type="OrthoDB" id="1144014at2"/>
<gene>
    <name evidence="1" type="ORF">LV89_04577</name>
</gene>
<organism evidence="1 2">
    <name type="scientific">Arcicella aurantiaca</name>
    <dbReference type="NCBI Taxonomy" id="591202"/>
    <lineage>
        <taxon>Bacteria</taxon>
        <taxon>Pseudomonadati</taxon>
        <taxon>Bacteroidota</taxon>
        <taxon>Cytophagia</taxon>
        <taxon>Cytophagales</taxon>
        <taxon>Flectobacillaceae</taxon>
        <taxon>Arcicella</taxon>
    </lineage>
</organism>
<sequence>MKKLFYSLAFVGMLVACSEKKNTTENLDSINAVQSDSSANKISKSEIMYLEDVLQCVDLKGLEKKYGAENVKKDTTVTTGEGDFKTTMLFPGTAKEIEIYWKDGEDYKKIQDVLVKGGFSRTSDATPSSPWESKEGLRLGMKMSEVIALNGKTFTITGLGWDLGGNVVSWEGGKMANKNISIRFNDYSNNMGGLSEKDYSSISGDREFDTQHPAIIKLNPIVDELSVYLKPDISPELGQKMTKEVEKKQIPR</sequence>
<protein>
    <recommendedName>
        <fullName evidence="3">Lipoprotein</fullName>
    </recommendedName>
</protein>
<keyword evidence="2" id="KW-1185">Reference proteome</keyword>